<dbReference type="InterPro" id="IPR006026">
    <property type="entry name" value="Peptidase_Metallo"/>
</dbReference>
<keyword evidence="7 8" id="KW-1015">Disulfide bond</keyword>
<feature type="region of interest" description="Disordered" evidence="11">
    <location>
        <begin position="78"/>
        <end position="107"/>
    </location>
</feature>
<keyword evidence="5 9" id="KW-0862">Zinc</keyword>
<evidence type="ECO:0000256" key="2">
    <source>
        <dbReference type="ARBA" id="ARBA00022670"/>
    </source>
</evidence>
<dbReference type="EC" id="3.4.24.-" evidence="10"/>
<feature type="active site" evidence="9">
    <location>
        <position position="256"/>
    </location>
</feature>
<evidence type="ECO:0000313" key="15">
    <source>
        <dbReference type="Proteomes" id="UP001176961"/>
    </source>
</evidence>
<evidence type="ECO:0000256" key="3">
    <source>
        <dbReference type="ARBA" id="ARBA00022723"/>
    </source>
</evidence>
<dbReference type="InterPro" id="IPR001506">
    <property type="entry name" value="Peptidase_M12A"/>
</dbReference>
<dbReference type="InterPro" id="IPR035914">
    <property type="entry name" value="Sperma_CUB_dom_sf"/>
</dbReference>
<dbReference type="SUPFAM" id="SSF55486">
    <property type="entry name" value="Metalloproteases ('zincins'), catalytic domain"/>
    <property type="match status" value="1"/>
</dbReference>
<keyword evidence="3 9" id="KW-0479">Metal-binding</keyword>
<evidence type="ECO:0000256" key="4">
    <source>
        <dbReference type="ARBA" id="ARBA00022801"/>
    </source>
</evidence>
<gene>
    <name evidence="14" type="ORF">CYNAS_LOCUS18184</name>
</gene>
<evidence type="ECO:0000313" key="14">
    <source>
        <dbReference type="EMBL" id="CAJ0606201.1"/>
    </source>
</evidence>
<feature type="binding site" evidence="9">
    <location>
        <position position="255"/>
    </location>
    <ligand>
        <name>Zn(2+)</name>
        <dbReference type="ChEBI" id="CHEBI:29105"/>
        <note>catalytic</note>
    </ligand>
</feature>
<keyword evidence="15" id="KW-1185">Reference proteome</keyword>
<dbReference type="PROSITE" id="PS01180">
    <property type="entry name" value="CUB"/>
    <property type="match status" value="1"/>
</dbReference>
<comment type="cofactor">
    <cofactor evidence="9 10">
        <name>Zn(2+)</name>
        <dbReference type="ChEBI" id="CHEBI:29105"/>
    </cofactor>
    <text evidence="9 10">Binds 1 zinc ion per subunit.</text>
</comment>
<evidence type="ECO:0000259" key="13">
    <source>
        <dbReference type="PROSITE" id="PS51864"/>
    </source>
</evidence>
<sequence length="608" mass="68712">MRLLSAKDFYENEGLSALLFKYGISNKGGYHPDLDMTIAYHDICAKSDDVESLCFVFCYSKQTVGKIKDVSSKYEQDNALYKSEPSPDSRDIDSEDETTTTDSNNGSTVQDVVPRLIRLNGKLRSVYLRGDMILSAALRRSLGLESSTDSHVRTKRWAYKDIFYPDTIWTDGVPYAFDTELSPLAITSLKNAIAFWQSNTCVTFRERDNETQYILFTGENEGCFSSVGRDTEQPEQPNLRRVLIVIVFQFGVTTHEIGHALGLFHHQQRYDRDDYIAFIQENVPRNYLRNFVKIPERFLSTYGLPYDVGSIMHYTPTEFAPDPYLPGLVTIDPNMQGTMGALDGPSFLDVEIINRHYQCDRLCNSTDSKPTCLNGGYVDPLNCTVCKCPTGFAGDFCQLIEPSGTLKCGGLIPTTSRLTRMKITISASGPGRKKCVYHIRSPPNRRVMIGLQEIRGVCQEGCYNTAVEMKMIGDFRPVGYRFCCDSHSFRRMLSRGRNVPITFFARNSTLEVILYFRWVVLTPDAEDARYLNATQLAEVYQQSDADNGVDMQLLQLPYEPAIGGKIIRNTSDPRILKKKNTRVAYDDPKIIGAYGSNGESYEDFSIYS</sequence>
<dbReference type="InterPro" id="IPR000859">
    <property type="entry name" value="CUB_dom"/>
</dbReference>
<evidence type="ECO:0000256" key="1">
    <source>
        <dbReference type="ARBA" id="ARBA00022536"/>
    </source>
</evidence>
<dbReference type="GO" id="GO:0008270">
    <property type="term" value="F:zinc ion binding"/>
    <property type="evidence" value="ECO:0007669"/>
    <property type="project" value="UniProtKB-UniRule"/>
</dbReference>
<dbReference type="PANTHER" id="PTHR10127:SF891">
    <property type="entry name" value="ZINC METALLOPROTEINASE NAS-29"/>
    <property type="match status" value="1"/>
</dbReference>
<dbReference type="PRINTS" id="PR00480">
    <property type="entry name" value="ASTACIN"/>
</dbReference>
<feature type="domain" description="CUB" evidence="12">
    <location>
        <begin position="408"/>
        <end position="523"/>
    </location>
</feature>
<proteinExistence type="predicted"/>
<keyword evidence="4 9" id="KW-0378">Hydrolase</keyword>
<name>A0AA36MBQ3_CYLNA</name>
<dbReference type="PANTHER" id="PTHR10127">
    <property type="entry name" value="DISCOIDIN, CUB, EGF, LAMININ , AND ZINC METALLOPROTEASE DOMAIN CONTAINING"/>
    <property type="match status" value="1"/>
</dbReference>
<evidence type="ECO:0000256" key="5">
    <source>
        <dbReference type="ARBA" id="ARBA00022833"/>
    </source>
</evidence>
<evidence type="ECO:0000256" key="10">
    <source>
        <dbReference type="RuleBase" id="RU361183"/>
    </source>
</evidence>
<dbReference type="GO" id="GO:0006508">
    <property type="term" value="P:proteolysis"/>
    <property type="evidence" value="ECO:0007669"/>
    <property type="project" value="UniProtKB-KW"/>
</dbReference>
<evidence type="ECO:0000256" key="11">
    <source>
        <dbReference type="SAM" id="MobiDB-lite"/>
    </source>
</evidence>
<keyword evidence="1" id="KW-0245">EGF-like domain</keyword>
<dbReference type="EMBL" id="CATQJL010000316">
    <property type="protein sequence ID" value="CAJ0606201.1"/>
    <property type="molecule type" value="Genomic_DNA"/>
</dbReference>
<evidence type="ECO:0000256" key="8">
    <source>
        <dbReference type="PROSITE-ProRule" id="PRU00059"/>
    </source>
</evidence>
<feature type="domain" description="Peptidase M12A" evidence="13">
    <location>
        <begin position="157"/>
        <end position="360"/>
    </location>
</feature>
<feature type="binding site" evidence="9">
    <location>
        <position position="259"/>
    </location>
    <ligand>
        <name>Zn(2+)</name>
        <dbReference type="ChEBI" id="CHEBI:29105"/>
        <note>catalytic</note>
    </ligand>
</feature>
<feature type="disulfide bond" evidence="8">
    <location>
        <begin position="408"/>
        <end position="435"/>
    </location>
</feature>
<dbReference type="AlphaFoldDB" id="A0AA36MBQ3"/>
<protein>
    <recommendedName>
        <fullName evidence="10">Metalloendopeptidase</fullName>
        <ecNumber evidence="10">3.4.24.-</ecNumber>
    </recommendedName>
</protein>
<dbReference type="PROSITE" id="PS51864">
    <property type="entry name" value="ASTACIN"/>
    <property type="match status" value="1"/>
</dbReference>
<evidence type="ECO:0000256" key="7">
    <source>
        <dbReference type="ARBA" id="ARBA00023157"/>
    </source>
</evidence>
<evidence type="ECO:0000259" key="12">
    <source>
        <dbReference type="PROSITE" id="PS01180"/>
    </source>
</evidence>
<dbReference type="Pfam" id="PF01400">
    <property type="entry name" value="Astacin"/>
    <property type="match status" value="1"/>
</dbReference>
<dbReference type="InterPro" id="IPR034035">
    <property type="entry name" value="Astacin-like_dom"/>
</dbReference>
<dbReference type="GO" id="GO:0004222">
    <property type="term" value="F:metalloendopeptidase activity"/>
    <property type="evidence" value="ECO:0007669"/>
    <property type="project" value="UniProtKB-UniRule"/>
</dbReference>
<keyword evidence="2 9" id="KW-0645">Protease</keyword>
<dbReference type="CDD" id="cd04280">
    <property type="entry name" value="ZnMc_astacin_like"/>
    <property type="match status" value="1"/>
</dbReference>
<evidence type="ECO:0000256" key="9">
    <source>
        <dbReference type="PROSITE-ProRule" id="PRU01211"/>
    </source>
</evidence>
<organism evidence="14 15">
    <name type="scientific">Cylicocyclus nassatus</name>
    <name type="common">Nematode worm</name>
    <dbReference type="NCBI Taxonomy" id="53992"/>
    <lineage>
        <taxon>Eukaryota</taxon>
        <taxon>Metazoa</taxon>
        <taxon>Ecdysozoa</taxon>
        <taxon>Nematoda</taxon>
        <taxon>Chromadorea</taxon>
        <taxon>Rhabditida</taxon>
        <taxon>Rhabditina</taxon>
        <taxon>Rhabditomorpha</taxon>
        <taxon>Strongyloidea</taxon>
        <taxon>Strongylidae</taxon>
        <taxon>Cylicocyclus</taxon>
    </lineage>
</organism>
<dbReference type="InterPro" id="IPR024079">
    <property type="entry name" value="MetalloPept_cat_dom_sf"/>
</dbReference>
<reference evidence="14" key="1">
    <citation type="submission" date="2023-07" db="EMBL/GenBank/DDBJ databases">
        <authorList>
            <consortium name="CYATHOMIX"/>
        </authorList>
    </citation>
    <scope>NUCLEOTIDE SEQUENCE</scope>
    <source>
        <strain evidence="14">N/A</strain>
    </source>
</reference>
<keyword evidence="6 9" id="KW-0482">Metalloprotease</keyword>
<dbReference type="Proteomes" id="UP001176961">
    <property type="component" value="Unassembled WGS sequence"/>
</dbReference>
<comment type="caution">
    <text evidence="8">Lacks conserved residue(s) required for the propagation of feature annotation.</text>
</comment>
<evidence type="ECO:0000256" key="6">
    <source>
        <dbReference type="ARBA" id="ARBA00023049"/>
    </source>
</evidence>
<dbReference type="SMART" id="SM00235">
    <property type="entry name" value="ZnMc"/>
    <property type="match status" value="1"/>
</dbReference>
<accession>A0AA36MBQ3</accession>
<comment type="caution">
    <text evidence="14">The sequence shown here is derived from an EMBL/GenBank/DDBJ whole genome shotgun (WGS) entry which is preliminary data.</text>
</comment>
<dbReference type="SUPFAM" id="SSF49854">
    <property type="entry name" value="Spermadhesin, CUB domain"/>
    <property type="match status" value="1"/>
</dbReference>
<feature type="binding site" evidence="9">
    <location>
        <position position="265"/>
    </location>
    <ligand>
        <name>Zn(2+)</name>
        <dbReference type="ChEBI" id="CHEBI:29105"/>
        <note>catalytic</note>
    </ligand>
</feature>
<dbReference type="Gene3D" id="3.40.390.10">
    <property type="entry name" value="Collagenase (Catalytic Domain)"/>
    <property type="match status" value="1"/>
</dbReference>